<dbReference type="SUPFAM" id="SSF52283">
    <property type="entry name" value="Formate/glycerate dehydrogenase catalytic domain-like"/>
    <property type="match status" value="1"/>
</dbReference>
<dbReference type="PANTHER" id="PTHR10996:SF277">
    <property type="entry name" value="GLYOXYLATE REDUCTASE_HYDROXYPYRUVATE REDUCTASE"/>
    <property type="match status" value="1"/>
</dbReference>
<dbReference type="InterPro" id="IPR006140">
    <property type="entry name" value="D-isomer_DH_NAD-bd"/>
</dbReference>
<dbReference type="InterPro" id="IPR006139">
    <property type="entry name" value="D-isomer_2_OHA_DH_cat_dom"/>
</dbReference>
<dbReference type="GO" id="GO:0051287">
    <property type="term" value="F:NAD binding"/>
    <property type="evidence" value="ECO:0007669"/>
    <property type="project" value="InterPro"/>
</dbReference>
<dbReference type="GO" id="GO:0030267">
    <property type="term" value="F:glyoxylate reductase (NADPH) activity"/>
    <property type="evidence" value="ECO:0007669"/>
    <property type="project" value="TreeGrafter"/>
</dbReference>
<dbReference type="EMBL" id="CAJNOC010002142">
    <property type="protein sequence ID" value="CAF0915078.1"/>
    <property type="molecule type" value="Genomic_DNA"/>
</dbReference>
<evidence type="ECO:0000313" key="7">
    <source>
        <dbReference type="Proteomes" id="UP000663879"/>
    </source>
</evidence>
<evidence type="ECO:0000256" key="3">
    <source>
        <dbReference type="RuleBase" id="RU003719"/>
    </source>
</evidence>
<evidence type="ECO:0000256" key="1">
    <source>
        <dbReference type="ARBA" id="ARBA00023002"/>
    </source>
</evidence>
<dbReference type="GO" id="GO:0005829">
    <property type="term" value="C:cytosol"/>
    <property type="evidence" value="ECO:0007669"/>
    <property type="project" value="TreeGrafter"/>
</dbReference>
<proteinExistence type="inferred from homology"/>
<reference evidence="6" key="1">
    <citation type="submission" date="2021-02" db="EMBL/GenBank/DDBJ databases">
        <authorList>
            <person name="Nowell W R."/>
        </authorList>
    </citation>
    <scope>NUCLEOTIDE SEQUENCE</scope>
    <source>
        <strain evidence="6">Ploen Becks lab</strain>
    </source>
</reference>
<evidence type="ECO:0000259" key="4">
    <source>
        <dbReference type="Pfam" id="PF00389"/>
    </source>
</evidence>
<dbReference type="Pfam" id="PF00389">
    <property type="entry name" value="2-Hacid_dh"/>
    <property type="match status" value="1"/>
</dbReference>
<dbReference type="InterPro" id="IPR036291">
    <property type="entry name" value="NAD(P)-bd_dom_sf"/>
</dbReference>
<dbReference type="InterPro" id="IPR029752">
    <property type="entry name" value="D-isomer_DH_CS1"/>
</dbReference>
<dbReference type="Proteomes" id="UP000663879">
    <property type="component" value="Unassembled WGS sequence"/>
</dbReference>
<evidence type="ECO:0000313" key="6">
    <source>
        <dbReference type="EMBL" id="CAF0915078.1"/>
    </source>
</evidence>
<dbReference type="FunFam" id="3.40.50.720:FF:000026">
    <property type="entry name" value="Glyoxylate/hydroxypyruvate reductase B"/>
    <property type="match status" value="1"/>
</dbReference>
<dbReference type="PROSITE" id="PS00065">
    <property type="entry name" value="D_2_HYDROXYACID_DH_1"/>
    <property type="match status" value="1"/>
</dbReference>
<dbReference type="InterPro" id="IPR050223">
    <property type="entry name" value="D-isomer_2-hydroxyacid_DH"/>
</dbReference>
<sequence>MHCKNTILKYESISKQCISLLSTNNNKFKIFSTLCVPEKLSKIFDPYQDKIEFEMNETLLSDRKNTLEKIKTCDSLICSPYDRIDKELLETAQNLKFISTFSIGYEHIDIAECSKRNIRITTCPYFNSGTMAEFTIGLMINLSRNITIAANKIRGADWKQFRNDLYWLSGVGLKDSVVGIVGLGNIGMGVATRLTSFGIKKIIYHNRKPNLDAEKLGFEYASFDSLLEKSDFVVCSCSINKQSEGLFNKEAFDKMKSNAIFVNVSRGVAVNQEDLYDALKSGKILAAGLDVTTPQPLPADHKLYTLDNCLITPHLAWAETKTTDDRVSVCLQNVLNFYLGTELVSEIKNIE</sequence>
<dbReference type="AlphaFoldDB" id="A0A814APS0"/>
<dbReference type="PANTHER" id="PTHR10996">
    <property type="entry name" value="2-HYDROXYACID DEHYDROGENASE-RELATED"/>
    <property type="match status" value="1"/>
</dbReference>
<feature type="domain" description="D-isomer specific 2-hydroxyacid dehydrogenase NAD-binding" evidence="5">
    <location>
        <begin position="136"/>
        <end position="316"/>
    </location>
</feature>
<comment type="caution">
    <text evidence="6">The sequence shown here is derived from an EMBL/GenBank/DDBJ whole genome shotgun (WGS) entry which is preliminary data.</text>
</comment>
<name>A0A814APS0_9BILA</name>
<dbReference type="Pfam" id="PF02826">
    <property type="entry name" value="2-Hacid_dh_C"/>
    <property type="match status" value="1"/>
</dbReference>
<evidence type="ECO:0000256" key="2">
    <source>
        <dbReference type="ARBA" id="ARBA00073306"/>
    </source>
</evidence>
<evidence type="ECO:0000259" key="5">
    <source>
        <dbReference type="Pfam" id="PF02826"/>
    </source>
</evidence>
<protein>
    <recommendedName>
        <fullName evidence="2">Glyoxylate reductase/hydroxypyruvate reductase</fullName>
    </recommendedName>
</protein>
<dbReference type="Gene3D" id="3.40.50.720">
    <property type="entry name" value="NAD(P)-binding Rossmann-like Domain"/>
    <property type="match status" value="2"/>
</dbReference>
<organism evidence="6 7">
    <name type="scientific">Brachionus calyciflorus</name>
    <dbReference type="NCBI Taxonomy" id="104777"/>
    <lineage>
        <taxon>Eukaryota</taxon>
        <taxon>Metazoa</taxon>
        <taxon>Spiralia</taxon>
        <taxon>Gnathifera</taxon>
        <taxon>Rotifera</taxon>
        <taxon>Eurotatoria</taxon>
        <taxon>Monogononta</taxon>
        <taxon>Pseudotrocha</taxon>
        <taxon>Ploima</taxon>
        <taxon>Brachionidae</taxon>
        <taxon>Brachionus</taxon>
    </lineage>
</organism>
<dbReference type="SUPFAM" id="SSF51735">
    <property type="entry name" value="NAD(P)-binding Rossmann-fold domains"/>
    <property type="match status" value="1"/>
</dbReference>
<dbReference type="OrthoDB" id="298012at2759"/>
<keyword evidence="7" id="KW-1185">Reference proteome</keyword>
<dbReference type="GO" id="GO:0008465">
    <property type="term" value="F:hydroxypyruvate reductase (NADH) activity"/>
    <property type="evidence" value="ECO:0007669"/>
    <property type="project" value="TreeGrafter"/>
</dbReference>
<feature type="domain" description="D-isomer specific 2-hydroxyacid dehydrogenase catalytic" evidence="4">
    <location>
        <begin position="48"/>
        <end position="345"/>
    </location>
</feature>
<comment type="similarity">
    <text evidence="3">Belongs to the D-isomer specific 2-hydroxyacid dehydrogenase family.</text>
</comment>
<keyword evidence="1 3" id="KW-0560">Oxidoreductase</keyword>
<gene>
    <name evidence="6" type="ORF">OXX778_LOCUS12106</name>
</gene>
<accession>A0A814APS0</accession>